<name>A0AAE1FP12_PETCI</name>
<organism evidence="2 3">
    <name type="scientific">Petrolisthes cinctipes</name>
    <name type="common">Flat porcelain crab</name>
    <dbReference type="NCBI Taxonomy" id="88211"/>
    <lineage>
        <taxon>Eukaryota</taxon>
        <taxon>Metazoa</taxon>
        <taxon>Ecdysozoa</taxon>
        <taxon>Arthropoda</taxon>
        <taxon>Crustacea</taxon>
        <taxon>Multicrustacea</taxon>
        <taxon>Malacostraca</taxon>
        <taxon>Eumalacostraca</taxon>
        <taxon>Eucarida</taxon>
        <taxon>Decapoda</taxon>
        <taxon>Pleocyemata</taxon>
        <taxon>Anomura</taxon>
        <taxon>Galatheoidea</taxon>
        <taxon>Porcellanidae</taxon>
        <taxon>Petrolisthes</taxon>
    </lineage>
</organism>
<protein>
    <submittedName>
        <fullName evidence="2">Uncharacterized protein</fullName>
    </submittedName>
</protein>
<evidence type="ECO:0000313" key="3">
    <source>
        <dbReference type="Proteomes" id="UP001286313"/>
    </source>
</evidence>
<evidence type="ECO:0000313" key="2">
    <source>
        <dbReference type="EMBL" id="KAK3877021.1"/>
    </source>
</evidence>
<dbReference type="EMBL" id="JAWQEG010001734">
    <property type="protein sequence ID" value="KAK3877021.1"/>
    <property type="molecule type" value="Genomic_DNA"/>
</dbReference>
<dbReference type="AlphaFoldDB" id="A0AAE1FP12"/>
<proteinExistence type="predicted"/>
<feature type="region of interest" description="Disordered" evidence="1">
    <location>
        <begin position="39"/>
        <end position="80"/>
    </location>
</feature>
<gene>
    <name evidence="2" type="ORF">Pcinc_018237</name>
</gene>
<dbReference type="Proteomes" id="UP001286313">
    <property type="component" value="Unassembled WGS sequence"/>
</dbReference>
<comment type="caution">
    <text evidence="2">The sequence shown here is derived from an EMBL/GenBank/DDBJ whole genome shotgun (WGS) entry which is preliminary data.</text>
</comment>
<sequence>MGPDNLPGRDAAVILPHAHPVTPHPCPSPVPRLLLLLHSQHHNTHIPQSSPARRTRAEEWPGQRRTGSLQPVSQSGHPGH</sequence>
<accession>A0AAE1FP12</accession>
<reference evidence="2" key="1">
    <citation type="submission" date="2023-10" db="EMBL/GenBank/DDBJ databases">
        <title>Genome assemblies of two species of porcelain crab, Petrolisthes cinctipes and Petrolisthes manimaculis (Anomura: Porcellanidae).</title>
        <authorList>
            <person name="Angst P."/>
        </authorList>
    </citation>
    <scope>NUCLEOTIDE SEQUENCE</scope>
    <source>
        <strain evidence="2">PB745_01</strain>
        <tissue evidence="2">Gill</tissue>
    </source>
</reference>
<feature type="compositionally biased region" description="Polar residues" evidence="1">
    <location>
        <begin position="65"/>
        <end position="80"/>
    </location>
</feature>
<keyword evidence="3" id="KW-1185">Reference proteome</keyword>
<evidence type="ECO:0000256" key="1">
    <source>
        <dbReference type="SAM" id="MobiDB-lite"/>
    </source>
</evidence>